<dbReference type="Proteomes" id="UP000290909">
    <property type="component" value="Chromosome"/>
</dbReference>
<evidence type="ECO:0000256" key="3">
    <source>
        <dbReference type="ARBA" id="ARBA00022729"/>
    </source>
</evidence>
<dbReference type="PROSITE" id="PS01039">
    <property type="entry name" value="SBP_BACTERIAL_3"/>
    <property type="match status" value="1"/>
</dbReference>
<accession>A0A449BK13</accession>
<dbReference type="PANTHER" id="PTHR35936">
    <property type="entry name" value="MEMBRANE-BOUND LYTIC MUREIN TRANSGLYCOSYLASE F"/>
    <property type="match status" value="1"/>
</dbReference>
<sequence length="268" mass="29313">MKKLLLSLFVVLGLVTLVGCQTESSTVFDFILDESYTEFMVLGTSADYAPYEWLIIDENNKTQLVGFDIELAKEIAKALGKNLRVLNRGFDFLLDDLEAGKVDFVISAVTPTAKRAEQVDFSNIYFQSQQSVVVKKTDLDKYTSIESLNVATVKVGAQLGSIQQDLTTENFGSAQNLFLQSVNDLLFNLQQGKVNAVVLESAVAKGFIANQPDYAIANFTIGNSEDGAAVAVRKGNQELVSKINEVIASLIETGKMDQYVNDAIILNS</sequence>
<organism evidence="7 8">
    <name type="scientific">Acholeplasma hippikon</name>
    <dbReference type="NCBI Taxonomy" id="264636"/>
    <lineage>
        <taxon>Bacteria</taxon>
        <taxon>Bacillati</taxon>
        <taxon>Mycoplasmatota</taxon>
        <taxon>Mollicutes</taxon>
        <taxon>Acholeplasmatales</taxon>
        <taxon>Acholeplasmataceae</taxon>
        <taxon>Acholeplasma</taxon>
    </lineage>
</organism>
<reference evidence="7 8" key="1">
    <citation type="submission" date="2019-01" db="EMBL/GenBank/DDBJ databases">
        <authorList>
            <consortium name="Pathogen Informatics"/>
        </authorList>
    </citation>
    <scope>NUCLEOTIDE SEQUENCE [LARGE SCALE GENOMIC DNA]</scope>
    <source>
        <strain evidence="7 8">NCTC10172</strain>
    </source>
</reference>
<dbReference type="RefSeq" id="WP_035368408.1">
    <property type="nucleotide sequence ID" value="NZ_LR215050.1"/>
</dbReference>
<comment type="similarity">
    <text evidence="2 4">Belongs to the bacterial solute-binding protein 3 family.</text>
</comment>
<keyword evidence="8" id="KW-1185">Reference proteome</keyword>
<comment type="subcellular location">
    <subcellularLocation>
        <location evidence="1">Cell envelope</location>
    </subcellularLocation>
</comment>
<evidence type="ECO:0000313" key="8">
    <source>
        <dbReference type="Proteomes" id="UP000290909"/>
    </source>
</evidence>
<dbReference type="PANTHER" id="PTHR35936:SF17">
    <property type="entry name" value="ARGININE-BINDING EXTRACELLULAR PROTEIN ARTP"/>
    <property type="match status" value="1"/>
</dbReference>
<proteinExistence type="inferred from homology"/>
<evidence type="ECO:0000256" key="2">
    <source>
        <dbReference type="ARBA" id="ARBA00010333"/>
    </source>
</evidence>
<evidence type="ECO:0000313" key="7">
    <source>
        <dbReference type="EMBL" id="VEU82788.1"/>
    </source>
</evidence>
<dbReference type="STRING" id="1408416.GCA_000702765_00250"/>
<dbReference type="InterPro" id="IPR001638">
    <property type="entry name" value="Solute-binding_3/MltF_N"/>
</dbReference>
<dbReference type="SMART" id="SM00062">
    <property type="entry name" value="PBPb"/>
    <property type="match status" value="1"/>
</dbReference>
<dbReference type="Pfam" id="PF00497">
    <property type="entry name" value="SBP_bac_3"/>
    <property type="match status" value="1"/>
</dbReference>
<dbReference type="GO" id="GO:0030313">
    <property type="term" value="C:cell envelope"/>
    <property type="evidence" value="ECO:0007669"/>
    <property type="project" value="UniProtKB-SubCell"/>
</dbReference>
<feature type="domain" description="Solute-binding protein family 3/N-terminal" evidence="6">
    <location>
        <begin position="39"/>
        <end position="263"/>
    </location>
</feature>
<evidence type="ECO:0000256" key="4">
    <source>
        <dbReference type="RuleBase" id="RU003744"/>
    </source>
</evidence>
<dbReference type="Gene3D" id="3.40.190.10">
    <property type="entry name" value="Periplasmic binding protein-like II"/>
    <property type="match status" value="2"/>
</dbReference>
<dbReference type="KEGG" id="ahk:NCTC10172_00811"/>
<feature type="signal peptide" evidence="5">
    <location>
        <begin position="1"/>
        <end position="20"/>
    </location>
</feature>
<dbReference type="AlphaFoldDB" id="A0A449BK13"/>
<dbReference type="EMBL" id="LR215050">
    <property type="protein sequence ID" value="VEU82788.1"/>
    <property type="molecule type" value="Genomic_DNA"/>
</dbReference>
<gene>
    <name evidence="7" type="primary">artP_2</name>
    <name evidence="7" type="ORF">NCTC10172_00811</name>
</gene>
<feature type="chain" id="PRO_5019241139" evidence="5">
    <location>
        <begin position="21"/>
        <end position="268"/>
    </location>
</feature>
<dbReference type="PROSITE" id="PS51257">
    <property type="entry name" value="PROKAR_LIPOPROTEIN"/>
    <property type="match status" value="1"/>
</dbReference>
<evidence type="ECO:0000256" key="1">
    <source>
        <dbReference type="ARBA" id="ARBA00004196"/>
    </source>
</evidence>
<keyword evidence="3 5" id="KW-0732">Signal</keyword>
<evidence type="ECO:0000259" key="6">
    <source>
        <dbReference type="SMART" id="SM00062"/>
    </source>
</evidence>
<dbReference type="InterPro" id="IPR018313">
    <property type="entry name" value="SBP_3_CS"/>
</dbReference>
<name>A0A449BK13_9MOLU</name>
<dbReference type="SUPFAM" id="SSF53850">
    <property type="entry name" value="Periplasmic binding protein-like II"/>
    <property type="match status" value="1"/>
</dbReference>
<protein>
    <submittedName>
        <fullName evidence="7">Arginine-binding extracellular protein ArtP</fullName>
    </submittedName>
</protein>
<evidence type="ECO:0000256" key="5">
    <source>
        <dbReference type="SAM" id="SignalP"/>
    </source>
</evidence>